<feature type="compositionally biased region" description="Polar residues" evidence="1">
    <location>
        <begin position="64"/>
        <end position="76"/>
    </location>
</feature>
<reference evidence="2 3" key="1">
    <citation type="submission" date="2021-06" db="EMBL/GenBank/DDBJ databases">
        <title>Caerostris extrusa draft genome.</title>
        <authorList>
            <person name="Kono N."/>
            <person name="Arakawa K."/>
        </authorList>
    </citation>
    <scope>NUCLEOTIDE SEQUENCE [LARGE SCALE GENOMIC DNA]</scope>
</reference>
<protein>
    <submittedName>
        <fullName evidence="2">Uncharacterized protein</fullName>
    </submittedName>
</protein>
<feature type="compositionally biased region" description="Polar residues" evidence="1">
    <location>
        <begin position="85"/>
        <end position="111"/>
    </location>
</feature>
<accession>A0AAV4RVW1</accession>
<evidence type="ECO:0000313" key="3">
    <source>
        <dbReference type="Proteomes" id="UP001054945"/>
    </source>
</evidence>
<gene>
    <name evidence="2" type="ORF">CEXT_678771</name>
</gene>
<name>A0AAV4RVW1_CAEEX</name>
<dbReference type="EMBL" id="BPLR01008689">
    <property type="protein sequence ID" value="GIY26483.1"/>
    <property type="molecule type" value="Genomic_DNA"/>
</dbReference>
<keyword evidence="3" id="KW-1185">Reference proteome</keyword>
<dbReference type="Proteomes" id="UP001054945">
    <property type="component" value="Unassembled WGS sequence"/>
</dbReference>
<feature type="region of interest" description="Disordered" evidence="1">
    <location>
        <begin position="48"/>
        <end position="111"/>
    </location>
</feature>
<sequence>MQAATMRRAKRRLHALLKRPRVNMEKNSKRSVALSFINYLTLQPQTPTLRHCPSRDSCRKASRATHTVQPEVTPSGSDVAHRKVTSAQSVRLGNKVSSSMEENQFSLGSRD</sequence>
<comment type="caution">
    <text evidence="2">The sequence shown here is derived from an EMBL/GenBank/DDBJ whole genome shotgun (WGS) entry which is preliminary data.</text>
</comment>
<dbReference type="AlphaFoldDB" id="A0AAV4RVW1"/>
<evidence type="ECO:0000256" key="1">
    <source>
        <dbReference type="SAM" id="MobiDB-lite"/>
    </source>
</evidence>
<evidence type="ECO:0000313" key="2">
    <source>
        <dbReference type="EMBL" id="GIY26483.1"/>
    </source>
</evidence>
<proteinExistence type="predicted"/>
<organism evidence="2 3">
    <name type="scientific">Caerostris extrusa</name>
    <name type="common">Bark spider</name>
    <name type="synonym">Caerostris bankana</name>
    <dbReference type="NCBI Taxonomy" id="172846"/>
    <lineage>
        <taxon>Eukaryota</taxon>
        <taxon>Metazoa</taxon>
        <taxon>Ecdysozoa</taxon>
        <taxon>Arthropoda</taxon>
        <taxon>Chelicerata</taxon>
        <taxon>Arachnida</taxon>
        <taxon>Araneae</taxon>
        <taxon>Araneomorphae</taxon>
        <taxon>Entelegynae</taxon>
        <taxon>Araneoidea</taxon>
        <taxon>Araneidae</taxon>
        <taxon>Caerostris</taxon>
    </lineage>
</organism>